<name>A0A2S9Q7I8_9HYPH</name>
<dbReference type="PANTHER" id="PTHR33164:SF57">
    <property type="entry name" value="MARR-FAMILY TRANSCRIPTIONAL REGULATOR"/>
    <property type="match status" value="1"/>
</dbReference>
<dbReference type="InterPro" id="IPR039422">
    <property type="entry name" value="MarR/SlyA-like"/>
</dbReference>
<dbReference type="GO" id="GO:0006950">
    <property type="term" value="P:response to stress"/>
    <property type="evidence" value="ECO:0007669"/>
    <property type="project" value="TreeGrafter"/>
</dbReference>
<dbReference type="AlphaFoldDB" id="A0A2S9Q7I8"/>
<dbReference type="InterPro" id="IPR036388">
    <property type="entry name" value="WH-like_DNA-bd_sf"/>
</dbReference>
<evidence type="ECO:0000259" key="1">
    <source>
        <dbReference type="PROSITE" id="PS50995"/>
    </source>
</evidence>
<sequence>MKGTRAKPPTLPEHIDLDVLEDTLSFYIRVISLAVSRDLDEWLDGLEVAKGTGKVTTLLLVDSHPGIRPSVIAHLVMKDRSAMGRLVDHMIEQGLLTRRISSDDSRAHELYITPAGAELAAKVRVLATEQSKRFFDFIPEHEQRQVMDILKRAYRRFVGLPPQHGADKEGKVV</sequence>
<dbReference type="Gene3D" id="1.10.10.10">
    <property type="entry name" value="Winged helix-like DNA-binding domain superfamily/Winged helix DNA-binding domain"/>
    <property type="match status" value="1"/>
</dbReference>
<evidence type="ECO:0000313" key="3">
    <source>
        <dbReference type="Proteomes" id="UP000237682"/>
    </source>
</evidence>
<dbReference type="PANTHER" id="PTHR33164">
    <property type="entry name" value="TRANSCRIPTIONAL REGULATOR, MARR FAMILY"/>
    <property type="match status" value="1"/>
</dbReference>
<dbReference type="GO" id="GO:0003700">
    <property type="term" value="F:DNA-binding transcription factor activity"/>
    <property type="evidence" value="ECO:0007669"/>
    <property type="project" value="InterPro"/>
</dbReference>
<proteinExistence type="predicted"/>
<accession>A0A2S9Q7I8</accession>
<dbReference type="Proteomes" id="UP000237682">
    <property type="component" value="Unassembled WGS sequence"/>
</dbReference>
<dbReference type="EMBL" id="PUEJ01000009">
    <property type="protein sequence ID" value="PRH85323.1"/>
    <property type="molecule type" value="Genomic_DNA"/>
</dbReference>
<dbReference type="InterPro" id="IPR000835">
    <property type="entry name" value="HTH_MarR-typ"/>
</dbReference>
<dbReference type="SMART" id="SM00347">
    <property type="entry name" value="HTH_MARR"/>
    <property type="match status" value="1"/>
</dbReference>
<gene>
    <name evidence="2" type="ORF">C5L14_23050</name>
</gene>
<comment type="caution">
    <text evidence="2">The sequence shown here is derived from an EMBL/GenBank/DDBJ whole genome shotgun (WGS) entry which is preliminary data.</text>
</comment>
<feature type="domain" description="HTH marR-type" evidence="1">
    <location>
        <begin position="21"/>
        <end position="155"/>
    </location>
</feature>
<dbReference type="OrthoDB" id="7349109at2"/>
<protein>
    <submittedName>
        <fullName evidence="2">MarR family transcriptional regulator</fullName>
    </submittedName>
</protein>
<keyword evidence="3" id="KW-1185">Reference proteome</keyword>
<organism evidence="2 3">
    <name type="scientific">Labrys okinawensis</name>
    <dbReference type="NCBI Taxonomy" id="346911"/>
    <lineage>
        <taxon>Bacteria</taxon>
        <taxon>Pseudomonadati</taxon>
        <taxon>Pseudomonadota</taxon>
        <taxon>Alphaproteobacteria</taxon>
        <taxon>Hyphomicrobiales</taxon>
        <taxon>Xanthobacteraceae</taxon>
        <taxon>Labrys</taxon>
    </lineage>
</organism>
<dbReference type="PROSITE" id="PS50995">
    <property type="entry name" value="HTH_MARR_2"/>
    <property type="match status" value="1"/>
</dbReference>
<evidence type="ECO:0000313" key="2">
    <source>
        <dbReference type="EMBL" id="PRH85323.1"/>
    </source>
</evidence>
<reference evidence="2 3" key="1">
    <citation type="submission" date="2018-02" db="EMBL/GenBank/DDBJ databases">
        <title>Whole genome sequencing of endophytic bacterium.</title>
        <authorList>
            <person name="Eedara R."/>
            <person name="Podile A.R."/>
        </authorList>
    </citation>
    <scope>NUCLEOTIDE SEQUENCE [LARGE SCALE GENOMIC DNA]</scope>
    <source>
        <strain evidence="2 3">RP1T</strain>
    </source>
</reference>
<dbReference type="InterPro" id="IPR036390">
    <property type="entry name" value="WH_DNA-bd_sf"/>
</dbReference>
<dbReference type="RefSeq" id="WP_105864412.1">
    <property type="nucleotide sequence ID" value="NZ_PUEJ01000009.1"/>
</dbReference>
<dbReference type="SUPFAM" id="SSF46785">
    <property type="entry name" value="Winged helix' DNA-binding domain"/>
    <property type="match status" value="1"/>
</dbReference>
<dbReference type="Pfam" id="PF01047">
    <property type="entry name" value="MarR"/>
    <property type="match status" value="1"/>
</dbReference>